<evidence type="ECO:0000256" key="2">
    <source>
        <dbReference type="ARBA" id="ARBA00023015"/>
    </source>
</evidence>
<dbReference type="PANTHER" id="PTHR43214:SF41">
    <property type="entry name" value="NITRATE_NITRITE RESPONSE REGULATOR PROTEIN NARP"/>
    <property type="match status" value="1"/>
</dbReference>
<dbReference type="STRING" id="1079859.SAMN04515674_115136"/>
<proteinExistence type="predicted"/>
<dbReference type="CDD" id="cd06170">
    <property type="entry name" value="LuxR_C_like"/>
    <property type="match status" value="1"/>
</dbReference>
<name>A0A1I5XRR2_9BACT</name>
<dbReference type="InterPro" id="IPR039420">
    <property type="entry name" value="WalR-like"/>
</dbReference>
<evidence type="ECO:0000256" key="4">
    <source>
        <dbReference type="ARBA" id="ARBA00023163"/>
    </source>
</evidence>
<feature type="modified residue" description="4-aspartylphosphate" evidence="5">
    <location>
        <position position="56"/>
    </location>
</feature>
<evidence type="ECO:0000256" key="5">
    <source>
        <dbReference type="PROSITE-ProRule" id="PRU00169"/>
    </source>
</evidence>
<dbReference type="RefSeq" id="WP_092019106.1">
    <property type="nucleotide sequence ID" value="NZ_FOXH01000015.1"/>
</dbReference>
<feature type="domain" description="Response regulatory" evidence="7">
    <location>
        <begin position="5"/>
        <end position="121"/>
    </location>
</feature>
<keyword evidence="4" id="KW-0804">Transcription</keyword>
<organism evidence="8 9">
    <name type="scientific">Pseudarcicella hirudinis</name>
    <dbReference type="NCBI Taxonomy" id="1079859"/>
    <lineage>
        <taxon>Bacteria</taxon>
        <taxon>Pseudomonadati</taxon>
        <taxon>Bacteroidota</taxon>
        <taxon>Cytophagia</taxon>
        <taxon>Cytophagales</taxon>
        <taxon>Flectobacillaceae</taxon>
        <taxon>Pseudarcicella</taxon>
    </lineage>
</organism>
<evidence type="ECO:0000259" key="7">
    <source>
        <dbReference type="PROSITE" id="PS50110"/>
    </source>
</evidence>
<feature type="domain" description="HTH luxR-type" evidence="6">
    <location>
        <begin position="153"/>
        <end position="216"/>
    </location>
</feature>
<dbReference type="GO" id="GO:0006355">
    <property type="term" value="P:regulation of DNA-templated transcription"/>
    <property type="evidence" value="ECO:0007669"/>
    <property type="project" value="InterPro"/>
</dbReference>
<dbReference type="SMART" id="SM00421">
    <property type="entry name" value="HTH_LUXR"/>
    <property type="match status" value="1"/>
</dbReference>
<dbReference type="CDD" id="cd17535">
    <property type="entry name" value="REC_NarL-like"/>
    <property type="match status" value="1"/>
</dbReference>
<dbReference type="SUPFAM" id="SSF52172">
    <property type="entry name" value="CheY-like"/>
    <property type="match status" value="1"/>
</dbReference>
<dbReference type="PROSITE" id="PS50043">
    <property type="entry name" value="HTH_LUXR_2"/>
    <property type="match status" value="1"/>
</dbReference>
<dbReference type="GO" id="GO:0003677">
    <property type="term" value="F:DNA binding"/>
    <property type="evidence" value="ECO:0007669"/>
    <property type="project" value="UniProtKB-KW"/>
</dbReference>
<dbReference type="InterPro" id="IPR058245">
    <property type="entry name" value="NreC/VraR/RcsB-like_REC"/>
</dbReference>
<dbReference type="InterPro" id="IPR011006">
    <property type="entry name" value="CheY-like_superfamily"/>
</dbReference>
<dbReference type="Pfam" id="PF00072">
    <property type="entry name" value="Response_reg"/>
    <property type="match status" value="1"/>
</dbReference>
<gene>
    <name evidence="8" type="ORF">SAMN04515674_115136</name>
</gene>
<dbReference type="AlphaFoldDB" id="A0A1I5XRR2"/>
<keyword evidence="1 5" id="KW-0597">Phosphoprotein</keyword>
<evidence type="ECO:0000313" key="8">
    <source>
        <dbReference type="EMBL" id="SFQ34671.1"/>
    </source>
</evidence>
<accession>A0A1I5XRR2</accession>
<dbReference type="PANTHER" id="PTHR43214">
    <property type="entry name" value="TWO-COMPONENT RESPONSE REGULATOR"/>
    <property type="match status" value="1"/>
</dbReference>
<keyword evidence="9" id="KW-1185">Reference proteome</keyword>
<dbReference type="Gene3D" id="3.40.50.2300">
    <property type="match status" value="1"/>
</dbReference>
<evidence type="ECO:0000256" key="1">
    <source>
        <dbReference type="ARBA" id="ARBA00022553"/>
    </source>
</evidence>
<keyword evidence="3 8" id="KW-0238">DNA-binding</keyword>
<dbReference type="EMBL" id="FOXH01000015">
    <property type="protein sequence ID" value="SFQ34671.1"/>
    <property type="molecule type" value="Genomic_DNA"/>
</dbReference>
<dbReference type="Pfam" id="PF00196">
    <property type="entry name" value="GerE"/>
    <property type="match status" value="1"/>
</dbReference>
<evidence type="ECO:0000313" key="9">
    <source>
        <dbReference type="Proteomes" id="UP000199306"/>
    </source>
</evidence>
<dbReference type="PROSITE" id="PS50110">
    <property type="entry name" value="RESPONSE_REGULATORY"/>
    <property type="match status" value="1"/>
</dbReference>
<dbReference type="InterPro" id="IPR001789">
    <property type="entry name" value="Sig_transdc_resp-reg_receiver"/>
</dbReference>
<dbReference type="SMART" id="SM00448">
    <property type="entry name" value="REC"/>
    <property type="match status" value="1"/>
</dbReference>
<sequence length="216" mass="24021">MEKIKVLLTDDHDVVRKGMKMLLEDEETIEVVGEASDGLEAIDKIAQLLPDVVILDLTMPKMSGIEAAKIVSENYPDVKILIFSMHNNRDYIVSSVENGANGYLLKDTGKEEIMKALHTVSEGRKYFPPDISEVIIDELLAKNQAQKTAASPTGGIYAKITPKEQQILDLIIQGLNSREIADKLFLSIRTVDNHRANMMKKTKAKNTADLVKMAIQ</sequence>
<dbReference type="PROSITE" id="PS00622">
    <property type="entry name" value="HTH_LUXR_1"/>
    <property type="match status" value="1"/>
</dbReference>
<dbReference type="InterPro" id="IPR016032">
    <property type="entry name" value="Sig_transdc_resp-reg_C-effctor"/>
</dbReference>
<dbReference type="SUPFAM" id="SSF46894">
    <property type="entry name" value="C-terminal effector domain of the bipartite response regulators"/>
    <property type="match status" value="1"/>
</dbReference>
<evidence type="ECO:0000256" key="3">
    <source>
        <dbReference type="ARBA" id="ARBA00023125"/>
    </source>
</evidence>
<dbReference type="OrthoDB" id="9797341at2"/>
<protein>
    <submittedName>
        <fullName evidence="8">DNA-binding response regulator, NarL/FixJ family, contains REC and HTH domains</fullName>
    </submittedName>
</protein>
<reference evidence="8 9" key="1">
    <citation type="submission" date="2016-10" db="EMBL/GenBank/DDBJ databases">
        <authorList>
            <person name="de Groot N.N."/>
        </authorList>
    </citation>
    <scope>NUCLEOTIDE SEQUENCE [LARGE SCALE GENOMIC DNA]</scope>
    <source>
        <strain evidence="9">E92,LMG 26720,CCM 7988</strain>
    </source>
</reference>
<evidence type="ECO:0000259" key="6">
    <source>
        <dbReference type="PROSITE" id="PS50043"/>
    </source>
</evidence>
<keyword evidence="2" id="KW-0805">Transcription regulation</keyword>
<dbReference type="Proteomes" id="UP000199306">
    <property type="component" value="Unassembled WGS sequence"/>
</dbReference>
<dbReference type="GO" id="GO:0000160">
    <property type="term" value="P:phosphorelay signal transduction system"/>
    <property type="evidence" value="ECO:0007669"/>
    <property type="project" value="InterPro"/>
</dbReference>
<dbReference type="PRINTS" id="PR00038">
    <property type="entry name" value="HTHLUXR"/>
</dbReference>
<dbReference type="InterPro" id="IPR000792">
    <property type="entry name" value="Tscrpt_reg_LuxR_C"/>
</dbReference>